<name>A0ACA9S9N3_9GLOM</name>
<evidence type="ECO:0000313" key="2">
    <source>
        <dbReference type="Proteomes" id="UP000789920"/>
    </source>
</evidence>
<gene>
    <name evidence="1" type="ORF">RPERSI_LOCUS28576</name>
</gene>
<feature type="non-terminal residue" evidence="1">
    <location>
        <position position="1"/>
    </location>
</feature>
<accession>A0ACA9S9N3</accession>
<evidence type="ECO:0000313" key="1">
    <source>
        <dbReference type="EMBL" id="CAG8832757.1"/>
    </source>
</evidence>
<feature type="non-terminal residue" evidence="1">
    <location>
        <position position="226"/>
    </location>
</feature>
<comment type="caution">
    <text evidence="1">The sequence shown here is derived from an EMBL/GenBank/DDBJ whole genome shotgun (WGS) entry which is preliminary data.</text>
</comment>
<organism evidence="1 2">
    <name type="scientific">Racocetra persica</name>
    <dbReference type="NCBI Taxonomy" id="160502"/>
    <lineage>
        <taxon>Eukaryota</taxon>
        <taxon>Fungi</taxon>
        <taxon>Fungi incertae sedis</taxon>
        <taxon>Mucoromycota</taxon>
        <taxon>Glomeromycotina</taxon>
        <taxon>Glomeromycetes</taxon>
        <taxon>Diversisporales</taxon>
        <taxon>Gigasporaceae</taxon>
        <taxon>Racocetra</taxon>
    </lineage>
</organism>
<sequence>GEILTKKREQLATHNISKGFAKTASEDNRREAMELVEINQLLLEIRYLENDGDATTLSSVDAENTALTAIDDIIQKADLAISRIKAGKYTENGKEHDISFYGGLEKFKEHFENKEKLVKLKTLIKKVIGTDGKVKTEFIEEIKKSDATLVDLKTLLLKEPKDIITYIARFVYNQLDDSASDEKNKKKTQMKRRIAKKLNKIKESELTEQELDDSLYQIEIGELTLD</sequence>
<protein>
    <submittedName>
        <fullName evidence="1">33952_t:CDS:1</fullName>
    </submittedName>
</protein>
<keyword evidence="2" id="KW-1185">Reference proteome</keyword>
<reference evidence="1" key="1">
    <citation type="submission" date="2021-06" db="EMBL/GenBank/DDBJ databases">
        <authorList>
            <person name="Kallberg Y."/>
            <person name="Tangrot J."/>
            <person name="Rosling A."/>
        </authorList>
    </citation>
    <scope>NUCLEOTIDE SEQUENCE</scope>
    <source>
        <strain evidence="1">MA461A</strain>
    </source>
</reference>
<dbReference type="Proteomes" id="UP000789920">
    <property type="component" value="Unassembled WGS sequence"/>
</dbReference>
<proteinExistence type="predicted"/>
<dbReference type="EMBL" id="CAJVQC010104633">
    <property type="protein sequence ID" value="CAG8832757.1"/>
    <property type="molecule type" value="Genomic_DNA"/>
</dbReference>